<feature type="compositionally biased region" description="Low complexity" evidence="1">
    <location>
        <begin position="407"/>
        <end position="423"/>
    </location>
</feature>
<evidence type="ECO:0000313" key="3">
    <source>
        <dbReference type="Proteomes" id="UP000575241"/>
    </source>
</evidence>
<dbReference type="EMBL" id="JACHLN010000001">
    <property type="protein sequence ID" value="MBB4837704.1"/>
    <property type="molecule type" value="Genomic_DNA"/>
</dbReference>
<gene>
    <name evidence="2" type="ORF">HNP52_000755</name>
</gene>
<keyword evidence="3" id="KW-1185">Reference proteome</keyword>
<feature type="region of interest" description="Disordered" evidence="1">
    <location>
        <begin position="397"/>
        <end position="423"/>
    </location>
</feature>
<comment type="caution">
    <text evidence="2">The sequence shown here is derived from an EMBL/GenBank/DDBJ whole genome shotgun (WGS) entry which is preliminary data.</text>
</comment>
<name>A0A7W7JYH7_9SPHN</name>
<reference evidence="2 3" key="1">
    <citation type="submission" date="2020-08" db="EMBL/GenBank/DDBJ databases">
        <title>Functional genomics of gut bacteria from endangered species of beetles.</title>
        <authorList>
            <person name="Carlos-Shanley C."/>
        </authorList>
    </citation>
    <scope>NUCLEOTIDE SEQUENCE [LARGE SCALE GENOMIC DNA]</scope>
    <source>
        <strain evidence="2 3">S00224</strain>
    </source>
</reference>
<dbReference type="Proteomes" id="UP000575241">
    <property type="component" value="Unassembled WGS sequence"/>
</dbReference>
<organism evidence="2 3">
    <name type="scientific">Sphingomonas kyeonggiensis</name>
    <dbReference type="NCBI Taxonomy" id="1268553"/>
    <lineage>
        <taxon>Bacteria</taxon>
        <taxon>Pseudomonadati</taxon>
        <taxon>Pseudomonadota</taxon>
        <taxon>Alphaproteobacteria</taxon>
        <taxon>Sphingomonadales</taxon>
        <taxon>Sphingomonadaceae</taxon>
        <taxon>Sphingomonas</taxon>
    </lineage>
</organism>
<dbReference type="RefSeq" id="WP_184162659.1">
    <property type="nucleotide sequence ID" value="NZ_JACHLN010000001.1"/>
</dbReference>
<proteinExistence type="predicted"/>
<accession>A0A7W7JYH7</accession>
<protein>
    <submittedName>
        <fullName evidence="2">Uncharacterized protein</fullName>
    </submittedName>
</protein>
<evidence type="ECO:0000256" key="1">
    <source>
        <dbReference type="SAM" id="MobiDB-lite"/>
    </source>
</evidence>
<sequence>MTAAVAAAFTVQSAHGQAVTYAHIDEVKPAPVPQKPAATDDTPEEIAEDAARDLKDTRFYNKPGATRAQYDADWQDCRLIARGSRTPGGMIPVYYNPQIISPVAAGAGGLIGGLIGSAISQGKQRRANRRACLLIKGWRLIDVPSDTAAKVGAMTDAQRNDYFNSIVGAQQVMGGITERTSFVIGPDRKLKLDAPLSGPGTLYLGKKVDPKVPVVVAPGEAVLVFGFRRPDEGSAGKSGNFSITRYDVNVRDLLYRPKDWKKTGDTTTYTLNARTKDRKALYEVHAMRITPGDYVISSSAAGNLPSSNTYCFGAPTFHVEAGDTVYLGDFVPYMGVGLANGEWLNAMAWTSHIEDARGVLSAGQPALAASLKPAPLRDRATYACSAMTMDRWDLPGVEDLPELPSQPVAAPAPAPAVATPATR</sequence>
<dbReference type="AlphaFoldDB" id="A0A7W7JYH7"/>
<evidence type="ECO:0000313" key="2">
    <source>
        <dbReference type="EMBL" id="MBB4837704.1"/>
    </source>
</evidence>